<proteinExistence type="inferred from homology"/>
<protein>
    <submittedName>
        <fullName evidence="14">ATP synthase CF0 subunit I</fullName>
    </submittedName>
</protein>
<gene>
    <name evidence="14" type="primary">atpF</name>
</gene>
<evidence type="ECO:0000256" key="1">
    <source>
        <dbReference type="ARBA" id="ARBA00004167"/>
    </source>
</evidence>
<dbReference type="CDD" id="cd06503">
    <property type="entry name" value="ATP-synt_Fo_b"/>
    <property type="match status" value="1"/>
</dbReference>
<dbReference type="InterPro" id="IPR002146">
    <property type="entry name" value="ATP_synth_b/b'su_bac/chlpt"/>
</dbReference>
<dbReference type="HAMAP" id="MF_01398">
    <property type="entry name" value="ATP_synth_b_bprime"/>
    <property type="match status" value="1"/>
</dbReference>
<keyword evidence="12" id="KW-0175">Coiled coil</keyword>
<evidence type="ECO:0000256" key="2">
    <source>
        <dbReference type="ARBA" id="ARBA00022448"/>
    </source>
</evidence>
<sequence length="180" mass="20335">MQIFEFICQSYLSVHDSISFNSNFLEANVINILLLLAGLIYILKNFLGSILVERQDKVILAINESEERLQQANIRLDEANKQLAQTQLVIRQIIQEAEITAERVRQSILDQGKIDVDKLKSSSKTSIISAESQVKRQIQQQVTSLAISKVSLQLKNQMTVSVQNKLIDQNIVQLEGSINI</sequence>
<keyword evidence="5 11" id="KW-0375">Hydrogen ion transport</keyword>
<dbReference type="PANTHER" id="PTHR34264:SF3">
    <property type="entry name" value="ATP SYNTHASE SUBUNIT B, CHLOROPLASTIC"/>
    <property type="match status" value="1"/>
</dbReference>
<feature type="coiled-coil region" evidence="12">
    <location>
        <begin position="62"/>
        <end position="96"/>
    </location>
</feature>
<keyword evidence="7 11" id="KW-0406">Ion transport</keyword>
<dbReference type="PANTHER" id="PTHR34264">
    <property type="entry name" value="ATP SYNTHASE SUBUNIT B, CHLOROPLASTIC"/>
    <property type="match status" value="1"/>
</dbReference>
<dbReference type="GO" id="GO:0045259">
    <property type="term" value="C:proton-transporting ATP synthase complex"/>
    <property type="evidence" value="ECO:0007669"/>
    <property type="project" value="UniProtKB-KW"/>
</dbReference>
<comment type="function">
    <text evidence="10">F(1)F(0) ATP synthase produces ATP from ADP in the presence of a proton or sodium gradient. F-type ATPases consist of two structural domains, F(1) containing the extramembraneous catalytic core and F(0) containing the membrane proton channel, linked together by a central stalk and a peripheral stalk. During catalysis, ATP synthesis in the catalytic domain of F(1) is coupled via a rotary mechanism of the central stalk subunits to proton translocation.</text>
</comment>
<evidence type="ECO:0000256" key="8">
    <source>
        <dbReference type="ARBA" id="ARBA00023136"/>
    </source>
</evidence>
<evidence type="ECO:0000256" key="13">
    <source>
        <dbReference type="SAM" id="Phobius"/>
    </source>
</evidence>
<keyword evidence="2 11" id="KW-0813">Transport</keyword>
<dbReference type="EMBL" id="MK814735">
    <property type="protein sequence ID" value="QCI08540.1"/>
    <property type="molecule type" value="Genomic_DNA"/>
</dbReference>
<dbReference type="GO" id="GO:0015986">
    <property type="term" value="P:proton motive force-driven ATP synthesis"/>
    <property type="evidence" value="ECO:0007669"/>
    <property type="project" value="InterPro"/>
</dbReference>
<name>A0A4D6X1K9_9FLOR</name>
<dbReference type="Pfam" id="PF00430">
    <property type="entry name" value="ATP-synt_B"/>
    <property type="match status" value="1"/>
</dbReference>
<comment type="similarity">
    <text evidence="11">Belongs to the ATPase B chain family.</text>
</comment>
<keyword evidence="3 11" id="KW-0138">CF(0)</keyword>
<keyword evidence="14" id="KW-0934">Plastid</keyword>
<keyword evidence="8 13" id="KW-0472">Membrane</keyword>
<comment type="subcellular location">
    <subcellularLocation>
        <location evidence="1">Membrane</location>
        <topology evidence="1">Single-pass membrane protein</topology>
    </subcellularLocation>
</comment>
<dbReference type="AlphaFoldDB" id="A0A4D6X1K9"/>
<evidence type="ECO:0000256" key="7">
    <source>
        <dbReference type="ARBA" id="ARBA00023065"/>
    </source>
</evidence>
<accession>A0A4D6X1K9</accession>
<keyword evidence="9" id="KW-0066">ATP synthesis</keyword>
<evidence type="ECO:0000256" key="12">
    <source>
        <dbReference type="SAM" id="Coils"/>
    </source>
</evidence>
<organism evidence="14">
    <name type="scientific">Spermothamnion repens</name>
    <dbReference type="NCBI Taxonomy" id="31383"/>
    <lineage>
        <taxon>Eukaryota</taxon>
        <taxon>Rhodophyta</taxon>
        <taxon>Florideophyceae</taxon>
        <taxon>Rhodymeniophycidae</taxon>
        <taxon>Ceramiales</taxon>
        <taxon>Ceramiaceae</taxon>
        <taxon>Spermothamnion</taxon>
    </lineage>
</organism>
<evidence type="ECO:0000256" key="3">
    <source>
        <dbReference type="ARBA" id="ARBA00022547"/>
    </source>
</evidence>
<feature type="transmembrane region" description="Helical" evidence="13">
    <location>
        <begin position="29"/>
        <end position="47"/>
    </location>
</feature>
<evidence type="ECO:0000256" key="5">
    <source>
        <dbReference type="ARBA" id="ARBA00022781"/>
    </source>
</evidence>
<evidence type="ECO:0000256" key="4">
    <source>
        <dbReference type="ARBA" id="ARBA00022692"/>
    </source>
</evidence>
<reference evidence="14" key="2">
    <citation type="submission" date="2019-04" db="EMBL/GenBank/DDBJ databases">
        <authorList>
            <person name="Pasella M."/>
        </authorList>
    </citation>
    <scope>NUCLEOTIDE SEQUENCE</scope>
    <source>
        <strain evidence="14">PD2951</strain>
    </source>
</reference>
<evidence type="ECO:0000256" key="11">
    <source>
        <dbReference type="RuleBase" id="RU003848"/>
    </source>
</evidence>
<evidence type="ECO:0000256" key="9">
    <source>
        <dbReference type="ARBA" id="ARBA00023310"/>
    </source>
</evidence>
<evidence type="ECO:0000256" key="6">
    <source>
        <dbReference type="ARBA" id="ARBA00022989"/>
    </source>
</evidence>
<geneLocation type="plastid" evidence="14"/>
<dbReference type="GO" id="GO:0015078">
    <property type="term" value="F:proton transmembrane transporter activity"/>
    <property type="evidence" value="ECO:0007669"/>
    <property type="project" value="InterPro"/>
</dbReference>
<reference evidence="14" key="1">
    <citation type="journal article" date="2019" name="Mol. Phylogenet. Evol.">
        <title>Morphological evolution and classification of the red algal order Ceramiales inferred using plastid phylogenomics.</title>
        <authorList>
            <person name="Diaz-Tapia P."/>
            <person name="Pasella M.M."/>
            <person name="Verbruggen H."/>
            <person name="Maggs C.A."/>
        </authorList>
    </citation>
    <scope>NUCLEOTIDE SEQUENCE</scope>
    <source>
        <strain evidence="14">PD2951</strain>
    </source>
</reference>
<evidence type="ECO:0000256" key="10">
    <source>
        <dbReference type="ARBA" id="ARBA00025198"/>
    </source>
</evidence>
<keyword evidence="6 13" id="KW-1133">Transmembrane helix</keyword>
<keyword evidence="4 11" id="KW-0812">Transmembrane</keyword>
<evidence type="ECO:0000313" key="14">
    <source>
        <dbReference type="EMBL" id="QCI08540.1"/>
    </source>
</evidence>